<protein>
    <recommendedName>
        <fullName evidence="2">Amidohydrolase-related domain-containing protein</fullName>
    </recommendedName>
</protein>
<evidence type="ECO:0000259" key="2">
    <source>
        <dbReference type="Pfam" id="PF04909"/>
    </source>
</evidence>
<dbReference type="Proteomes" id="UP000190037">
    <property type="component" value="Unassembled WGS sequence"/>
</dbReference>
<feature type="domain" description="Amidohydrolase-related" evidence="2">
    <location>
        <begin position="66"/>
        <end position="359"/>
    </location>
</feature>
<keyword evidence="4" id="KW-1185">Reference proteome</keyword>
<dbReference type="InterPro" id="IPR032465">
    <property type="entry name" value="ACMSD"/>
</dbReference>
<dbReference type="InterPro" id="IPR006680">
    <property type="entry name" value="Amidohydro-rel"/>
</dbReference>
<dbReference type="RefSeq" id="WP_078980308.1">
    <property type="nucleotide sequence ID" value="NZ_MWQN01000002.1"/>
</dbReference>
<gene>
    <name evidence="3" type="ORF">B4N89_33925</name>
</gene>
<dbReference type="STRING" id="159449.B4N89_33925"/>
<dbReference type="PANTHER" id="PTHR21240">
    <property type="entry name" value="2-AMINO-3-CARBOXYLMUCONATE-6-SEMIALDEHYDE DECARBOXYLASE"/>
    <property type="match status" value="1"/>
</dbReference>
<dbReference type="PANTHER" id="PTHR21240:SF28">
    <property type="entry name" value="ISO-OROTATE DECARBOXYLASE (EUROFUNG)"/>
    <property type="match status" value="1"/>
</dbReference>
<dbReference type="AlphaFoldDB" id="A0A1T3NQR5"/>
<dbReference type="GO" id="GO:0016831">
    <property type="term" value="F:carboxy-lyase activity"/>
    <property type="evidence" value="ECO:0007669"/>
    <property type="project" value="InterPro"/>
</dbReference>
<comment type="caution">
    <text evidence="3">The sequence shown here is derived from an EMBL/GenBank/DDBJ whole genome shotgun (WGS) entry which is preliminary data.</text>
</comment>
<dbReference type="Gene3D" id="3.20.20.140">
    <property type="entry name" value="Metal-dependent hydrolases"/>
    <property type="match status" value="1"/>
</dbReference>
<evidence type="ECO:0000313" key="4">
    <source>
        <dbReference type="Proteomes" id="UP000190037"/>
    </source>
</evidence>
<dbReference type="GO" id="GO:0005737">
    <property type="term" value="C:cytoplasm"/>
    <property type="evidence" value="ECO:0007669"/>
    <property type="project" value="TreeGrafter"/>
</dbReference>
<keyword evidence="1" id="KW-0456">Lyase</keyword>
<dbReference type="SUPFAM" id="SSF51556">
    <property type="entry name" value="Metallo-dependent hydrolases"/>
    <property type="match status" value="1"/>
</dbReference>
<evidence type="ECO:0000313" key="3">
    <source>
        <dbReference type="EMBL" id="OPC79094.1"/>
    </source>
</evidence>
<proteinExistence type="predicted"/>
<accession>A0A1T3NQR5</accession>
<dbReference type="GO" id="GO:0019748">
    <property type="term" value="P:secondary metabolic process"/>
    <property type="evidence" value="ECO:0007669"/>
    <property type="project" value="TreeGrafter"/>
</dbReference>
<name>A0A1T3NQR5_9ACTN</name>
<evidence type="ECO:0000256" key="1">
    <source>
        <dbReference type="ARBA" id="ARBA00023239"/>
    </source>
</evidence>
<dbReference type="EMBL" id="MWQN01000002">
    <property type="protein sequence ID" value="OPC79094.1"/>
    <property type="molecule type" value="Genomic_DNA"/>
</dbReference>
<dbReference type="Pfam" id="PF04909">
    <property type="entry name" value="Amidohydro_2"/>
    <property type="match status" value="1"/>
</dbReference>
<reference evidence="3 4" key="1">
    <citation type="submission" date="2017-03" db="EMBL/GenBank/DDBJ databases">
        <title>Draft genome sequence of Streptomyces scabrisporus NF3, endophyte isolated from Amphipterygium adstringens.</title>
        <authorList>
            <person name="Vazquez M."/>
            <person name="Ceapa C.D."/>
            <person name="Rodriguez Luna D."/>
            <person name="Sanchez Esquivel S."/>
        </authorList>
    </citation>
    <scope>NUCLEOTIDE SEQUENCE [LARGE SCALE GENOMIC DNA]</scope>
    <source>
        <strain evidence="3 4">NF3</strain>
    </source>
</reference>
<dbReference type="OrthoDB" id="8673173at2"/>
<organism evidence="3 4">
    <name type="scientific">Embleya scabrispora</name>
    <dbReference type="NCBI Taxonomy" id="159449"/>
    <lineage>
        <taxon>Bacteria</taxon>
        <taxon>Bacillati</taxon>
        <taxon>Actinomycetota</taxon>
        <taxon>Actinomycetes</taxon>
        <taxon>Kitasatosporales</taxon>
        <taxon>Streptomycetaceae</taxon>
        <taxon>Embleya</taxon>
    </lineage>
</organism>
<dbReference type="GO" id="GO:0016787">
    <property type="term" value="F:hydrolase activity"/>
    <property type="evidence" value="ECO:0007669"/>
    <property type="project" value="InterPro"/>
</dbReference>
<dbReference type="InterPro" id="IPR032466">
    <property type="entry name" value="Metal_Hydrolase"/>
</dbReference>
<sequence length="363" mass="40831">MIPHFPHETVVPAHLKDLPLARYTPRSRLVVGAHEVERASLPVVDAHIHLGRWLSEDGGWVVPDVGALLAMMDELGIRGMVNLDGRWGAELDENLARYDHAHPGRFATFCHVDWRELAGPGFEERIAAGIRRAAETGAVGLKVWKDLGLQLRDHADTLVMVDDPRLDTLWATAGEVGLPIWIHTADPVAFFDPIDEHNERLELLLARPDWSFADERFPSFERLVQALENTVARHPGTTFVGVHMGCYPENLQWVGRMLDTYANFHVDIAARIAELGRQPRATTELILRHPDRVLFGTDEIPPDRASYQRHFRFLETADEGFPHSDQDPPLMGRWAISGLDLPQDVLAKVYADNALRLVPRLAS</sequence>